<dbReference type="Proteomes" id="UP000540909">
    <property type="component" value="Unassembled WGS sequence"/>
</dbReference>
<evidence type="ECO:0000313" key="2">
    <source>
        <dbReference type="Proteomes" id="UP000540909"/>
    </source>
</evidence>
<evidence type="ECO:0000313" key="1">
    <source>
        <dbReference type="EMBL" id="MBB4237921.1"/>
    </source>
</evidence>
<organism evidence="1 2">
    <name type="scientific">Rhizobium esperanzae</name>
    <dbReference type="NCBI Taxonomy" id="1967781"/>
    <lineage>
        <taxon>Bacteria</taxon>
        <taxon>Pseudomonadati</taxon>
        <taxon>Pseudomonadota</taxon>
        <taxon>Alphaproteobacteria</taxon>
        <taxon>Hyphomicrobiales</taxon>
        <taxon>Rhizobiaceae</taxon>
        <taxon>Rhizobium/Agrobacterium group</taxon>
        <taxon>Rhizobium</taxon>
    </lineage>
</organism>
<dbReference type="Gene3D" id="3.90.1150.10">
    <property type="entry name" value="Aspartate Aminotransferase, domain 1"/>
    <property type="match status" value="1"/>
</dbReference>
<dbReference type="AlphaFoldDB" id="A0A7W6R769"/>
<accession>A0A7W6R769</accession>
<sequence>MLTKACVWLDKGQKFGIEGHGFMRVDLSCPRATVGEPIWRITCRMRRRLQAR</sequence>
<dbReference type="InterPro" id="IPR015422">
    <property type="entry name" value="PyrdxlP-dep_Trfase_small"/>
</dbReference>
<name>A0A7W6R769_9HYPH</name>
<reference evidence="1 2" key="1">
    <citation type="submission" date="2020-08" db="EMBL/GenBank/DDBJ databases">
        <title>Genomic Encyclopedia of Type Strains, Phase IV (KMG-V): Genome sequencing to study the core and pangenomes of soil and plant-associated prokaryotes.</title>
        <authorList>
            <person name="Whitman W."/>
        </authorList>
    </citation>
    <scope>NUCLEOTIDE SEQUENCE [LARGE SCALE GENOMIC DNA]</scope>
    <source>
        <strain evidence="1 2">SEMIA 4089</strain>
    </source>
</reference>
<comment type="caution">
    <text evidence="1">The sequence shown here is derived from an EMBL/GenBank/DDBJ whole genome shotgun (WGS) entry which is preliminary data.</text>
</comment>
<protein>
    <submittedName>
        <fullName evidence="1">Bifunctional pyridoxal-dependent enzyme with beta-cystathionase and maltose regulon repressor activities</fullName>
    </submittedName>
</protein>
<proteinExistence type="predicted"/>
<dbReference type="EMBL" id="JACIFY010000018">
    <property type="protein sequence ID" value="MBB4237921.1"/>
    <property type="molecule type" value="Genomic_DNA"/>
</dbReference>
<gene>
    <name evidence="1" type="ORF">GGD57_004524</name>
</gene>
<dbReference type="RefSeq" id="WP_246713717.1">
    <property type="nucleotide sequence ID" value="NZ_JACIFY010000018.1"/>
</dbReference>